<dbReference type="InterPro" id="IPR036249">
    <property type="entry name" value="Thioredoxin-like_sf"/>
</dbReference>
<reference evidence="2" key="1">
    <citation type="submission" date="2017-09" db="EMBL/GenBank/DDBJ databases">
        <title>Depth-based differentiation of microbial function through sediment-hosted aquifers and enrichment of novel symbionts in the deep terrestrial subsurface.</title>
        <authorList>
            <person name="Probst A.J."/>
            <person name="Ladd B."/>
            <person name="Jarett J.K."/>
            <person name="Geller-Mcgrath D.E."/>
            <person name="Sieber C.M.K."/>
            <person name="Emerson J.B."/>
            <person name="Anantharaman K."/>
            <person name="Thomas B.C."/>
            <person name="Malmstrom R."/>
            <person name="Stieglmeier M."/>
            <person name="Klingl A."/>
            <person name="Woyke T."/>
            <person name="Ryan C.M."/>
            <person name="Banfield J.F."/>
        </authorList>
    </citation>
    <scope>NUCLEOTIDE SEQUENCE [LARGE SCALE GENOMIC DNA]</scope>
</reference>
<proteinExistence type="predicted"/>
<organism evidence="1 2">
    <name type="scientific">candidate division WWE3 bacterium CG09_land_8_20_14_0_10_39_24</name>
    <dbReference type="NCBI Taxonomy" id="1975088"/>
    <lineage>
        <taxon>Bacteria</taxon>
        <taxon>Katanobacteria</taxon>
    </lineage>
</organism>
<evidence type="ECO:0000313" key="1">
    <source>
        <dbReference type="EMBL" id="PIS12638.1"/>
    </source>
</evidence>
<protein>
    <recommendedName>
        <fullName evidence="3">CopG family transcriptional regulator</fullName>
    </recommendedName>
</protein>
<dbReference type="Proteomes" id="UP000230787">
    <property type="component" value="Unassembled WGS sequence"/>
</dbReference>
<sequence>MKKMISISLPILLIVGGIVFGLLNLSPDSEEFDKPKATVFYSPTCSCCQEYIPYLKRQGFSVEAKSTRDMLSVKERYQIPSEIESCHTTIIGDYFVEGHMPIEAINKLLETKPDILGIGLAGMPLGSPGMGGVKREVFKIYGLSKEEKVTEFLSL</sequence>
<dbReference type="Pfam" id="PF04214">
    <property type="entry name" value="DUF411"/>
    <property type="match status" value="1"/>
</dbReference>
<dbReference type="InterPro" id="IPR007332">
    <property type="entry name" value="DUF411"/>
</dbReference>
<name>A0A2H0WL55_UNCKA</name>
<evidence type="ECO:0008006" key="3">
    <source>
        <dbReference type="Google" id="ProtNLM"/>
    </source>
</evidence>
<dbReference type="AlphaFoldDB" id="A0A2H0WL55"/>
<evidence type="ECO:0000313" key="2">
    <source>
        <dbReference type="Proteomes" id="UP000230787"/>
    </source>
</evidence>
<dbReference type="EMBL" id="PEZN01000042">
    <property type="protein sequence ID" value="PIS12638.1"/>
    <property type="molecule type" value="Genomic_DNA"/>
</dbReference>
<dbReference type="SUPFAM" id="SSF52833">
    <property type="entry name" value="Thioredoxin-like"/>
    <property type="match status" value="1"/>
</dbReference>
<gene>
    <name evidence="1" type="ORF">COT69_03040</name>
</gene>
<accession>A0A2H0WL55</accession>
<comment type="caution">
    <text evidence="1">The sequence shown here is derived from an EMBL/GenBank/DDBJ whole genome shotgun (WGS) entry which is preliminary data.</text>
</comment>